<dbReference type="Pfam" id="PF26050">
    <property type="entry name" value="Helical_CED_Drosha"/>
    <property type="match status" value="1"/>
</dbReference>
<dbReference type="PANTHER" id="PTHR11207">
    <property type="entry name" value="RIBONUCLEASE III"/>
    <property type="match status" value="1"/>
</dbReference>
<feature type="compositionally biased region" description="Pro residues" evidence="7">
    <location>
        <begin position="1179"/>
        <end position="1212"/>
    </location>
</feature>
<feature type="domain" description="RNase III" evidence="9">
    <location>
        <begin position="521"/>
        <end position="716"/>
    </location>
</feature>
<dbReference type="InterPro" id="IPR014720">
    <property type="entry name" value="dsRBD_dom"/>
</dbReference>
<dbReference type="SUPFAM" id="SSF69065">
    <property type="entry name" value="RNase III domain-like"/>
    <property type="match status" value="2"/>
</dbReference>
<evidence type="ECO:0000256" key="3">
    <source>
        <dbReference type="ARBA" id="ARBA00022801"/>
    </source>
</evidence>
<dbReference type="EMBL" id="BTSX01000005">
    <property type="protein sequence ID" value="GMT01124.1"/>
    <property type="molecule type" value="Genomic_DNA"/>
</dbReference>
<dbReference type="SUPFAM" id="SSF54768">
    <property type="entry name" value="dsRNA-binding domain-like"/>
    <property type="match status" value="1"/>
</dbReference>
<feature type="compositionally biased region" description="Low complexity" evidence="7">
    <location>
        <begin position="1218"/>
        <end position="1228"/>
    </location>
</feature>
<dbReference type="Pfam" id="PF00035">
    <property type="entry name" value="dsrm"/>
    <property type="match status" value="1"/>
</dbReference>
<organism evidence="10 11">
    <name type="scientific">Pristionchus entomophagus</name>
    <dbReference type="NCBI Taxonomy" id="358040"/>
    <lineage>
        <taxon>Eukaryota</taxon>
        <taxon>Metazoa</taxon>
        <taxon>Ecdysozoa</taxon>
        <taxon>Nematoda</taxon>
        <taxon>Chromadorea</taxon>
        <taxon>Rhabditida</taxon>
        <taxon>Rhabditina</taxon>
        <taxon>Diplogasteromorpha</taxon>
        <taxon>Diplogasteroidea</taxon>
        <taxon>Neodiplogasteridae</taxon>
        <taxon>Pristionchus</taxon>
    </lineage>
</organism>
<keyword evidence="3" id="KW-0378">Hydrolase</keyword>
<dbReference type="GO" id="GO:0031054">
    <property type="term" value="P:pre-miRNA processing"/>
    <property type="evidence" value="ECO:0007669"/>
    <property type="project" value="InterPro"/>
</dbReference>
<dbReference type="InterPro" id="IPR000999">
    <property type="entry name" value="RNase_III_dom"/>
</dbReference>
<dbReference type="PROSITE" id="PS00517">
    <property type="entry name" value="RNASE_3_1"/>
    <property type="match status" value="1"/>
</dbReference>
<feature type="compositionally biased region" description="Low complexity" evidence="7">
    <location>
        <begin position="53"/>
        <end position="67"/>
    </location>
</feature>
<dbReference type="InterPro" id="IPR058938">
    <property type="entry name" value="Helical_CED_Drosha"/>
</dbReference>
<feature type="region of interest" description="Disordered" evidence="7">
    <location>
        <begin position="21"/>
        <end position="108"/>
    </location>
</feature>
<feature type="compositionally biased region" description="Low complexity" evidence="7">
    <location>
        <begin position="1120"/>
        <end position="1129"/>
    </location>
</feature>
<dbReference type="GO" id="GO:0004525">
    <property type="term" value="F:ribonuclease III activity"/>
    <property type="evidence" value="ECO:0007669"/>
    <property type="project" value="InterPro"/>
</dbReference>
<feature type="compositionally biased region" description="Acidic residues" evidence="7">
    <location>
        <begin position="68"/>
        <end position="78"/>
    </location>
</feature>
<feature type="compositionally biased region" description="Basic residues" evidence="7">
    <location>
        <begin position="88"/>
        <end position="103"/>
    </location>
</feature>
<proteinExistence type="predicted"/>
<dbReference type="GO" id="GO:0005634">
    <property type="term" value="C:nucleus"/>
    <property type="evidence" value="ECO:0007669"/>
    <property type="project" value="TreeGrafter"/>
</dbReference>
<comment type="caution">
    <text evidence="10">The sequence shown here is derived from an EMBL/GenBank/DDBJ whole genome shotgun (WGS) entry which is preliminary data.</text>
</comment>
<sequence>MEYEGEMRWDHEAVLARFEEEVRGDIARKKGEQATVPYLHTPSLHTGCKCARSSSGDGKESGSSSSDSEGEGESDDSDDAGKKEQRDKRRKASIRKRNKRRKTKQSEAAIALVKQEVDWRRHHPASLSSEIVFNVPDMLNESPACRCSSDRKGEGMRHNHYLGEKKEESTVESCSASSLHHYFLSVHPSPSKQLRRTNEMKIEGGDGSFHFEGFSLLSHRPLSSTIPQEPQHKWTDEYRFALEEDEKLTEQTIGSVRALDSLFSYITEDILQLFDLRRWPEEVESERRSRWSHGLRGSREEEERADGCPIFHVLPRFVRRRQDGSSELAPISAVLEFIREKYARPFCTKEESWRMHSDARVFDAFADLEKEGLVIDATRRPSSLRVDSLDRSEYLKGDRGEGDGLPVITHHTWRPTPFLLAARPDYQEAAAKLTEMRAQVREMGEEKENRMSPQEEKQLRGMIANADNRLQKLKNECMARRETPISFSSKHFRRTGFKADLGQHTILLVMMMNHVRFHWALEKLEERIAYKFEDRTLIELALSHPSYNANYGTNPDHARNALNLCGVRQTGQKYRQHLDGPRVTNEILELKRGRNRKKGLDRLVELMESMPKAAKKLQINPGTINERLEFLGDSVVEMIVTVHLFFLLPDHDEGALATFRSALVQNKNLAALAQEIYLDKLMLMSHGVELLHEPEYRHATANSFEAFMAAVYLDSGKNMDHCERIYGDAMFGREPEMLKIWTELSDHELKCEIPGSDRSLIPVTPALQKLVEFENSIGLKFAHIRVLARAFTRSSGAVNNLTKGDHQSLELLGDTILQMATTDFLYRRFPLLHEGHLSLLRTCLVSNKTQSVICDDLDMSKYVVDFSHRRNHNKVLKMKDKADLVESLLGAIYVDRGWEYCRVFTRVCFFPRMKFFIDSHAWADPKSALQQLCLALPRAPSGERGHRLMPEYRIVAEHGPTNTREYRVACVFRGKKISEGMANTVHNAQMKAAQEGMQNLPKFFPEEWARHEKKLLRQRSLRDPIRMGGGRERMAQGSYEVDINLLYVQMPYPTGAQSSSSSHLPPSLFPPHPSHPSSFSYPSPPFTSRLIPQYRGLVPPPVPSLYLSSSTSPPPPPSSRPMDLMSLSLDPPPALLHKSQQPQPAVVDRLPASDAALPDAPPTPSFSAAVAASTSRPSTPLPPPPPPPRGCPLRALPPPPQDETPPPPPPSRPHSEWLPLRPRSSLPPSHNPHRNPHQRPSFAPSVGPRSAPYPASNGTHRGWYQNGTPRPLAPTPPQIPNQTPKPRSLLDISPFGDLWGK</sequence>
<evidence type="ECO:0000256" key="6">
    <source>
        <dbReference type="SAM" id="Coils"/>
    </source>
</evidence>
<keyword evidence="1" id="KW-0540">Nuclease</keyword>
<dbReference type="SMART" id="SM00358">
    <property type="entry name" value="DSRM"/>
    <property type="match status" value="1"/>
</dbReference>
<dbReference type="SMART" id="SM00535">
    <property type="entry name" value="RIBOc"/>
    <property type="match status" value="2"/>
</dbReference>
<dbReference type="CDD" id="cd00593">
    <property type="entry name" value="RIBOc"/>
    <property type="match status" value="2"/>
</dbReference>
<protein>
    <submittedName>
        <fullName evidence="10">Uncharacterized protein</fullName>
    </submittedName>
</protein>
<dbReference type="InterPro" id="IPR044442">
    <property type="entry name" value="RNAse_III_DSRM__animal"/>
</dbReference>
<dbReference type="FunFam" id="1.10.1520.10:FF:000002">
    <property type="entry name" value="Drosha ribonuclease III"/>
    <property type="match status" value="1"/>
</dbReference>
<keyword evidence="6" id="KW-0175">Coiled coil</keyword>
<dbReference type="Pfam" id="PF00636">
    <property type="entry name" value="Ribonuclease_3"/>
    <property type="match status" value="2"/>
</dbReference>
<dbReference type="Gene3D" id="1.10.1520.10">
    <property type="entry name" value="Ribonuclease III domain"/>
    <property type="match status" value="2"/>
</dbReference>
<dbReference type="PROSITE" id="PS50142">
    <property type="entry name" value="RNASE_3_2"/>
    <property type="match status" value="2"/>
</dbReference>
<dbReference type="Gene3D" id="3.30.160.20">
    <property type="match status" value="1"/>
</dbReference>
<feature type="region of interest" description="Disordered" evidence="7">
    <location>
        <begin position="1105"/>
        <end position="1301"/>
    </location>
</feature>
<evidence type="ECO:0000313" key="11">
    <source>
        <dbReference type="Proteomes" id="UP001432027"/>
    </source>
</evidence>
<feature type="region of interest" description="Disordered" evidence="7">
    <location>
        <begin position="1054"/>
        <end position="1081"/>
    </location>
</feature>
<reference evidence="10" key="1">
    <citation type="submission" date="2023-10" db="EMBL/GenBank/DDBJ databases">
        <title>Genome assembly of Pristionchus species.</title>
        <authorList>
            <person name="Yoshida K."/>
            <person name="Sommer R.J."/>
        </authorList>
    </citation>
    <scope>NUCLEOTIDE SEQUENCE</scope>
    <source>
        <strain evidence="10">RS0144</strain>
    </source>
</reference>
<evidence type="ECO:0000256" key="4">
    <source>
        <dbReference type="ARBA" id="ARBA00022884"/>
    </source>
</evidence>
<dbReference type="GO" id="GO:0003725">
    <property type="term" value="F:double-stranded RNA binding"/>
    <property type="evidence" value="ECO:0007669"/>
    <property type="project" value="TreeGrafter"/>
</dbReference>
<evidence type="ECO:0000313" key="10">
    <source>
        <dbReference type="EMBL" id="GMT01124.1"/>
    </source>
</evidence>
<keyword evidence="11" id="KW-1185">Reference proteome</keyword>
<feature type="compositionally biased region" description="Basic and acidic residues" evidence="7">
    <location>
        <begin position="21"/>
        <end position="32"/>
    </location>
</feature>
<evidence type="ECO:0000256" key="5">
    <source>
        <dbReference type="PROSITE-ProRule" id="PRU00266"/>
    </source>
</evidence>
<evidence type="ECO:0000256" key="7">
    <source>
        <dbReference type="SAM" id="MobiDB-lite"/>
    </source>
</evidence>
<dbReference type="PANTHER" id="PTHR11207:SF0">
    <property type="entry name" value="RIBONUCLEASE 3"/>
    <property type="match status" value="1"/>
</dbReference>
<evidence type="ECO:0000259" key="9">
    <source>
        <dbReference type="PROSITE" id="PS50142"/>
    </source>
</evidence>
<evidence type="ECO:0000259" key="8">
    <source>
        <dbReference type="PROSITE" id="PS50137"/>
    </source>
</evidence>
<evidence type="ECO:0000256" key="1">
    <source>
        <dbReference type="ARBA" id="ARBA00022722"/>
    </source>
</evidence>
<accession>A0AAV5U3X3</accession>
<feature type="domain" description="RNase III" evidence="9">
    <location>
        <begin position="770"/>
        <end position="897"/>
    </location>
</feature>
<dbReference type="Proteomes" id="UP001432027">
    <property type="component" value="Unassembled WGS sequence"/>
</dbReference>
<dbReference type="CDD" id="cd19877">
    <property type="entry name" value="DSRM_RNAse_III_meta_like"/>
    <property type="match status" value="1"/>
</dbReference>
<gene>
    <name evidence="10" type="ORF">PENTCL1PPCAC_23298</name>
</gene>
<dbReference type="InterPro" id="IPR036389">
    <property type="entry name" value="RNase_III_sf"/>
</dbReference>
<feature type="domain" description="DRBM" evidence="8">
    <location>
        <begin position="924"/>
        <end position="1002"/>
    </location>
</feature>
<keyword evidence="4 5" id="KW-0694">RNA-binding</keyword>
<keyword evidence="2" id="KW-0255">Endonuclease</keyword>
<name>A0AAV5U3X3_9BILA</name>
<dbReference type="PROSITE" id="PS50137">
    <property type="entry name" value="DS_RBD"/>
    <property type="match status" value="1"/>
</dbReference>
<evidence type="ECO:0000256" key="2">
    <source>
        <dbReference type="ARBA" id="ARBA00022759"/>
    </source>
</evidence>
<feature type="coiled-coil region" evidence="6">
    <location>
        <begin position="426"/>
        <end position="483"/>
    </location>
</feature>